<dbReference type="STRING" id="1798375.A2773_05370"/>
<dbReference type="InterPro" id="IPR002716">
    <property type="entry name" value="PIN_dom"/>
</dbReference>
<dbReference type="PANTHER" id="PTHR34610:SF3">
    <property type="entry name" value="SSL7007 PROTEIN"/>
    <property type="match status" value="1"/>
</dbReference>
<dbReference type="CDD" id="cd09854">
    <property type="entry name" value="PIN_VapC-like"/>
    <property type="match status" value="1"/>
</dbReference>
<protein>
    <submittedName>
        <fullName evidence="2">Putative toxin-antitoxin system toxin component, PIN family</fullName>
    </submittedName>
</protein>
<evidence type="ECO:0000313" key="3">
    <source>
        <dbReference type="Proteomes" id="UP000177383"/>
    </source>
</evidence>
<proteinExistence type="predicted"/>
<dbReference type="InterPro" id="IPR029060">
    <property type="entry name" value="PIN-like_dom_sf"/>
</dbReference>
<dbReference type="PANTHER" id="PTHR34610">
    <property type="entry name" value="SSL7007 PROTEIN"/>
    <property type="match status" value="1"/>
</dbReference>
<feature type="domain" description="PIN" evidence="1">
    <location>
        <begin position="7"/>
        <end position="116"/>
    </location>
</feature>
<dbReference type="NCBIfam" id="TIGR00305">
    <property type="entry name" value="putative toxin-antitoxin system toxin component, PIN family"/>
    <property type="match status" value="1"/>
</dbReference>
<comment type="caution">
    <text evidence="2">The sequence shown here is derived from an EMBL/GenBank/DDBJ whole genome shotgun (WGS) entry which is preliminary data.</text>
</comment>
<organism evidence="2 3">
    <name type="scientific">Candidatus Gottesmanbacteria bacterium RIFCSPHIGHO2_01_FULL_39_10</name>
    <dbReference type="NCBI Taxonomy" id="1798375"/>
    <lineage>
        <taxon>Bacteria</taxon>
        <taxon>Candidatus Gottesmaniibacteriota</taxon>
    </lineage>
</organism>
<dbReference type="Proteomes" id="UP000177383">
    <property type="component" value="Unassembled WGS sequence"/>
</dbReference>
<sequence>MKRTAPKVFFNASVILAGIRNPHGGSGKLLEWVRDKTILGIASEIILDESIRRSNKIGKTQNEVETLIKNIFSLLSAPSSKEVERWKNIVLDYGDCHVLASSKQSQCSYLVTLDRKHLLSISQKVVLFKIVSPKELIELIEKK</sequence>
<dbReference type="EMBL" id="MFJE01000024">
    <property type="protein sequence ID" value="OGG14151.1"/>
    <property type="molecule type" value="Genomic_DNA"/>
</dbReference>
<dbReference type="AlphaFoldDB" id="A0A1F5ZP07"/>
<dbReference type="Pfam" id="PF13470">
    <property type="entry name" value="PIN_3"/>
    <property type="match status" value="1"/>
</dbReference>
<reference evidence="2 3" key="1">
    <citation type="journal article" date="2016" name="Nat. Commun.">
        <title>Thousands of microbial genomes shed light on interconnected biogeochemical processes in an aquifer system.</title>
        <authorList>
            <person name="Anantharaman K."/>
            <person name="Brown C.T."/>
            <person name="Hug L.A."/>
            <person name="Sharon I."/>
            <person name="Castelle C.J."/>
            <person name="Probst A.J."/>
            <person name="Thomas B.C."/>
            <person name="Singh A."/>
            <person name="Wilkins M.J."/>
            <person name="Karaoz U."/>
            <person name="Brodie E.L."/>
            <person name="Williams K.H."/>
            <person name="Hubbard S.S."/>
            <person name="Banfield J.F."/>
        </authorList>
    </citation>
    <scope>NUCLEOTIDE SEQUENCE [LARGE SCALE GENOMIC DNA]</scope>
</reference>
<evidence type="ECO:0000313" key="2">
    <source>
        <dbReference type="EMBL" id="OGG14151.1"/>
    </source>
</evidence>
<gene>
    <name evidence="2" type="ORF">A2773_05370</name>
</gene>
<name>A0A1F5ZP07_9BACT</name>
<accession>A0A1F5ZP07</accession>
<dbReference type="InterPro" id="IPR002850">
    <property type="entry name" value="PIN_toxin-like"/>
</dbReference>
<evidence type="ECO:0000259" key="1">
    <source>
        <dbReference type="Pfam" id="PF13470"/>
    </source>
</evidence>
<dbReference type="SUPFAM" id="SSF88723">
    <property type="entry name" value="PIN domain-like"/>
    <property type="match status" value="1"/>
</dbReference>